<organism evidence="1 2">
    <name type="scientific">Embleya scabrispora</name>
    <dbReference type="NCBI Taxonomy" id="159449"/>
    <lineage>
        <taxon>Bacteria</taxon>
        <taxon>Bacillati</taxon>
        <taxon>Actinomycetota</taxon>
        <taxon>Actinomycetes</taxon>
        <taxon>Kitasatosporales</taxon>
        <taxon>Streptomycetaceae</taxon>
        <taxon>Embleya</taxon>
    </lineage>
</organism>
<dbReference type="Proteomes" id="UP000190037">
    <property type="component" value="Unassembled WGS sequence"/>
</dbReference>
<proteinExistence type="predicted"/>
<dbReference type="STRING" id="159449.B4N89_27725"/>
<evidence type="ECO:0000313" key="1">
    <source>
        <dbReference type="EMBL" id="OPC84213.1"/>
    </source>
</evidence>
<sequence>MANAIYPSGKQGFLSDLDLTTATLKVVLVDTAAYTYSANHSNLSDIPAPARVATSGALASKTVTGGVFDAADLTIPGFTGPTVEALVIYKDTGTASTSTLIAYIDTGGNLPYQPNTAQVDIAWDNTATKILAL</sequence>
<dbReference type="AlphaFoldDB" id="A0A1T3P575"/>
<dbReference type="EMBL" id="MWQN01000001">
    <property type="protein sequence ID" value="OPC84213.1"/>
    <property type="molecule type" value="Genomic_DNA"/>
</dbReference>
<protein>
    <submittedName>
        <fullName evidence="1">Uncharacterized protein</fullName>
    </submittedName>
</protein>
<gene>
    <name evidence="1" type="ORF">B4N89_27725</name>
</gene>
<evidence type="ECO:0000313" key="2">
    <source>
        <dbReference type="Proteomes" id="UP000190037"/>
    </source>
</evidence>
<name>A0A1T3P575_9ACTN</name>
<comment type="caution">
    <text evidence="1">The sequence shown here is derived from an EMBL/GenBank/DDBJ whole genome shotgun (WGS) entry which is preliminary data.</text>
</comment>
<keyword evidence="2" id="KW-1185">Reference proteome</keyword>
<reference evidence="1 2" key="1">
    <citation type="submission" date="2017-03" db="EMBL/GenBank/DDBJ databases">
        <title>Draft genome sequence of Streptomyces scabrisporus NF3, endophyte isolated from Amphipterygium adstringens.</title>
        <authorList>
            <person name="Vazquez M."/>
            <person name="Ceapa C.D."/>
            <person name="Rodriguez Luna D."/>
            <person name="Sanchez Esquivel S."/>
        </authorList>
    </citation>
    <scope>NUCLEOTIDE SEQUENCE [LARGE SCALE GENOMIC DNA]</scope>
    <source>
        <strain evidence="1 2">NF3</strain>
    </source>
</reference>
<accession>A0A1T3P575</accession>
<dbReference type="RefSeq" id="WP_078978507.1">
    <property type="nucleotide sequence ID" value="NZ_MWQN01000001.1"/>
</dbReference>